<sequence>MKVQLESIEHFEGIFKELLGTGQDETYTQDELDVILHVKSLFLKNVEIAGEELDLGRITQQRLESKKTQTKLISEIETTETEALAKLKELCVLRKDLPESLKKEINKECQVSANALAQDPPARGPPPSAPEPHDGIARIAQTINELTIKLPLLAGTIKEEIRHVESEAKERTHVRGRQIEAESLSLLFKDELELSISDKAS</sequence>
<dbReference type="EMBL" id="LTDL01000040">
    <property type="protein sequence ID" value="OAG29738.1"/>
    <property type="molecule type" value="Genomic_DNA"/>
</dbReference>
<name>A0A177ED40_9MICR</name>
<dbReference type="AlphaFoldDB" id="A0A177ED40"/>
<reference evidence="1 2" key="1">
    <citation type="submission" date="2016-02" db="EMBL/GenBank/DDBJ databases">
        <title>Discovery of a natural microsporidian pathogen with a broad tissue tropism in Caenorhabditis elegans.</title>
        <authorList>
            <person name="Luallen R.J."/>
            <person name="Reinke A.W."/>
            <person name="Tong L."/>
            <person name="Botts M.R."/>
            <person name="Felix M.-A."/>
            <person name="Troemel E.R."/>
        </authorList>
    </citation>
    <scope>NUCLEOTIDE SEQUENCE [LARGE SCALE GENOMIC DNA]</scope>
    <source>
        <strain evidence="1 2">JUm2807</strain>
    </source>
</reference>
<protein>
    <submittedName>
        <fullName evidence="1">Uncharacterized protein</fullName>
    </submittedName>
</protein>
<evidence type="ECO:0000313" key="1">
    <source>
        <dbReference type="EMBL" id="OAG29738.1"/>
    </source>
</evidence>
<accession>A0A177ED40</accession>
<dbReference type="VEuPathDB" id="MicrosporidiaDB:NEDG_00871"/>
<dbReference type="GeneID" id="93647221"/>
<dbReference type="OrthoDB" id="2188109at2759"/>
<gene>
    <name evidence="1" type="ORF">NEDG_00871</name>
</gene>
<keyword evidence="2" id="KW-1185">Reference proteome</keyword>
<proteinExistence type="predicted"/>
<dbReference type="RefSeq" id="XP_067544386.1">
    <property type="nucleotide sequence ID" value="XM_067688289.1"/>
</dbReference>
<comment type="caution">
    <text evidence="1">The sequence shown here is derived from an EMBL/GenBank/DDBJ whole genome shotgun (WGS) entry which is preliminary data.</text>
</comment>
<dbReference type="Proteomes" id="UP000185944">
    <property type="component" value="Unassembled WGS sequence"/>
</dbReference>
<evidence type="ECO:0000313" key="2">
    <source>
        <dbReference type="Proteomes" id="UP000185944"/>
    </source>
</evidence>
<organism evidence="1 2">
    <name type="scientific">Nematocida displodere</name>
    <dbReference type="NCBI Taxonomy" id="1805483"/>
    <lineage>
        <taxon>Eukaryota</taxon>
        <taxon>Fungi</taxon>
        <taxon>Fungi incertae sedis</taxon>
        <taxon>Microsporidia</taxon>
        <taxon>Nematocida</taxon>
    </lineage>
</organism>